<dbReference type="InterPro" id="IPR036188">
    <property type="entry name" value="FAD/NAD-bd_sf"/>
</dbReference>
<organism evidence="1 2">
    <name type="scientific">Lepraria finkii</name>
    <dbReference type="NCBI Taxonomy" id="1340010"/>
    <lineage>
        <taxon>Eukaryota</taxon>
        <taxon>Fungi</taxon>
        <taxon>Dikarya</taxon>
        <taxon>Ascomycota</taxon>
        <taxon>Pezizomycotina</taxon>
        <taxon>Lecanoromycetes</taxon>
        <taxon>OSLEUM clade</taxon>
        <taxon>Lecanoromycetidae</taxon>
        <taxon>Lecanorales</taxon>
        <taxon>Lecanorineae</taxon>
        <taxon>Stereocaulaceae</taxon>
        <taxon>Lepraria</taxon>
    </lineage>
</organism>
<reference evidence="1 2" key="1">
    <citation type="submission" date="2024-09" db="EMBL/GenBank/DDBJ databases">
        <title>Rethinking Asexuality: The Enigmatic Case of Functional Sexual Genes in Lepraria (Stereocaulaceae).</title>
        <authorList>
            <person name="Doellman M."/>
            <person name="Sun Y."/>
            <person name="Barcenas-Pena A."/>
            <person name="Lumbsch H.T."/>
            <person name="Grewe F."/>
        </authorList>
    </citation>
    <scope>NUCLEOTIDE SEQUENCE [LARGE SCALE GENOMIC DNA]</scope>
    <source>
        <strain evidence="1 2">Grewe 0041</strain>
    </source>
</reference>
<dbReference type="Gene3D" id="3.30.9.10">
    <property type="entry name" value="D-Amino Acid Oxidase, subunit A, domain 2"/>
    <property type="match status" value="1"/>
</dbReference>
<proteinExistence type="predicted"/>
<dbReference type="Gene3D" id="3.50.50.60">
    <property type="entry name" value="FAD/NAD(P)-binding domain"/>
    <property type="match status" value="1"/>
</dbReference>
<evidence type="ECO:0000313" key="2">
    <source>
        <dbReference type="Proteomes" id="UP001590951"/>
    </source>
</evidence>
<evidence type="ECO:0000313" key="1">
    <source>
        <dbReference type="EMBL" id="KAL2048742.1"/>
    </source>
</evidence>
<protein>
    <submittedName>
        <fullName evidence="1">Uncharacterized protein</fullName>
    </submittedName>
</protein>
<dbReference type="Proteomes" id="UP001590951">
    <property type="component" value="Unassembled WGS sequence"/>
</dbReference>
<sequence>MGESFLIVGDGVFGLSTSYHLRRQERQFRICAKTEAHAPSQDIAKISRTDYPGMVRMKEAQAAAYEAWTTDNFYKEFCTKVGRVVAYDFENSAMLRKINENRQRYNLERREILDARSFTEAFGGA</sequence>
<gene>
    <name evidence="1" type="ORF">ABVK25_010994</name>
</gene>
<accession>A0ABR4ASR1</accession>
<keyword evidence="2" id="KW-1185">Reference proteome</keyword>
<dbReference type="EMBL" id="JBHFEH010000081">
    <property type="protein sequence ID" value="KAL2048742.1"/>
    <property type="molecule type" value="Genomic_DNA"/>
</dbReference>
<comment type="caution">
    <text evidence="1">The sequence shown here is derived from an EMBL/GenBank/DDBJ whole genome shotgun (WGS) entry which is preliminary data.</text>
</comment>
<name>A0ABR4ASR1_9LECA</name>